<reference evidence="2" key="2">
    <citation type="submission" date="2025-08" db="UniProtKB">
        <authorList>
            <consortium name="Ensembl"/>
        </authorList>
    </citation>
    <scope>IDENTIFICATION</scope>
</reference>
<keyword evidence="3" id="KW-1185">Reference proteome</keyword>
<dbReference type="Proteomes" id="UP000008144">
    <property type="component" value="Unassembled WGS sequence"/>
</dbReference>
<accession>F6TNG0</accession>
<evidence type="ECO:0000313" key="3">
    <source>
        <dbReference type="Proteomes" id="UP000008144"/>
    </source>
</evidence>
<protein>
    <submittedName>
        <fullName evidence="2">Uncharacterized protein</fullName>
    </submittedName>
</protein>
<evidence type="ECO:0000313" key="2">
    <source>
        <dbReference type="Ensembl" id="ENSCINP00000021017.3"/>
    </source>
</evidence>
<reference evidence="2" key="3">
    <citation type="submission" date="2025-09" db="UniProtKB">
        <authorList>
            <consortium name="Ensembl"/>
        </authorList>
    </citation>
    <scope>IDENTIFICATION</scope>
</reference>
<feature type="compositionally biased region" description="Basic and acidic residues" evidence="1">
    <location>
        <begin position="1"/>
        <end position="12"/>
    </location>
</feature>
<dbReference type="InParanoid" id="F6TNG0"/>
<sequence>DREFKHDDHVTDSDQSPRSPHIDVDQSDFDLTTELVVPNKVLIPDRLVEYEDVELTPEQEKIKQQKVDAIERMLARSGQTASNPTVHLAAALAAEAGTVARAVAFQAKHKNDDTATIQPFIV</sequence>
<dbReference type="AlphaFoldDB" id="F6TNG0"/>
<reference evidence="3" key="1">
    <citation type="journal article" date="2002" name="Science">
        <title>The draft genome of Ciona intestinalis: insights into chordate and vertebrate origins.</title>
        <authorList>
            <person name="Dehal P."/>
            <person name="Satou Y."/>
            <person name="Campbell R.K."/>
            <person name="Chapman J."/>
            <person name="Degnan B."/>
            <person name="De Tomaso A."/>
            <person name="Davidson B."/>
            <person name="Di Gregorio A."/>
            <person name="Gelpke M."/>
            <person name="Goodstein D.M."/>
            <person name="Harafuji N."/>
            <person name="Hastings K.E."/>
            <person name="Ho I."/>
            <person name="Hotta K."/>
            <person name="Huang W."/>
            <person name="Kawashima T."/>
            <person name="Lemaire P."/>
            <person name="Martinez D."/>
            <person name="Meinertzhagen I.A."/>
            <person name="Necula S."/>
            <person name="Nonaka M."/>
            <person name="Putnam N."/>
            <person name="Rash S."/>
            <person name="Saiga H."/>
            <person name="Satake M."/>
            <person name="Terry A."/>
            <person name="Yamada L."/>
            <person name="Wang H.G."/>
            <person name="Awazu S."/>
            <person name="Azumi K."/>
            <person name="Boore J."/>
            <person name="Branno M."/>
            <person name="Chin-Bow S."/>
            <person name="DeSantis R."/>
            <person name="Doyle S."/>
            <person name="Francino P."/>
            <person name="Keys D.N."/>
            <person name="Haga S."/>
            <person name="Hayashi H."/>
            <person name="Hino K."/>
            <person name="Imai K.S."/>
            <person name="Inaba K."/>
            <person name="Kano S."/>
            <person name="Kobayashi K."/>
            <person name="Kobayashi M."/>
            <person name="Lee B.I."/>
            <person name="Makabe K.W."/>
            <person name="Manohar C."/>
            <person name="Matassi G."/>
            <person name="Medina M."/>
            <person name="Mochizuki Y."/>
            <person name="Mount S."/>
            <person name="Morishita T."/>
            <person name="Miura S."/>
            <person name="Nakayama A."/>
            <person name="Nishizaka S."/>
            <person name="Nomoto H."/>
            <person name="Ohta F."/>
            <person name="Oishi K."/>
            <person name="Rigoutsos I."/>
            <person name="Sano M."/>
            <person name="Sasaki A."/>
            <person name="Sasakura Y."/>
            <person name="Shoguchi E."/>
            <person name="Shin-i T."/>
            <person name="Spagnuolo A."/>
            <person name="Stainier D."/>
            <person name="Suzuki M.M."/>
            <person name="Tassy O."/>
            <person name="Takatori N."/>
            <person name="Tokuoka M."/>
            <person name="Yagi K."/>
            <person name="Yoshizaki F."/>
            <person name="Wada S."/>
            <person name="Zhang C."/>
            <person name="Hyatt P.D."/>
            <person name="Larimer F."/>
            <person name="Detter C."/>
            <person name="Doggett N."/>
            <person name="Glavina T."/>
            <person name="Hawkins T."/>
            <person name="Richardson P."/>
            <person name="Lucas S."/>
            <person name="Kohara Y."/>
            <person name="Levine M."/>
            <person name="Satoh N."/>
            <person name="Rokhsar D.S."/>
        </authorList>
    </citation>
    <scope>NUCLEOTIDE SEQUENCE [LARGE SCALE GENOMIC DNA]</scope>
</reference>
<feature type="region of interest" description="Disordered" evidence="1">
    <location>
        <begin position="1"/>
        <end position="25"/>
    </location>
</feature>
<evidence type="ECO:0000256" key="1">
    <source>
        <dbReference type="SAM" id="MobiDB-lite"/>
    </source>
</evidence>
<organism evidence="2 3">
    <name type="scientific">Ciona intestinalis</name>
    <name type="common">Transparent sea squirt</name>
    <name type="synonym">Ascidia intestinalis</name>
    <dbReference type="NCBI Taxonomy" id="7719"/>
    <lineage>
        <taxon>Eukaryota</taxon>
        <taxon>Metazoa</taxon>
        <taxon>Chordata</taxon>
        <taxon>Tunicata</taxon>
        <taxon>Ascidiacea</taxon>
        <taxon>Phlebobranchia</taxon>
        <taxon>Cionidae</taxon>
        <taxon>Ciona</taxon>
    </lineage>
</organism>
<dbReference type="Ensembl" id="ENSCINT00000021017.3">
    <property type="protein sequence ID" value="ENSCINP00000021017.3"/>
    <property type="gene ID" value="ENSCING00000013071.2"/>
</dbReference>
<dbReference type="HOGENOM" id="CLU_2031786_0_0_1"/>
<proteinExistence type="predicted"/>
<name>F6TNG0_CIOIN</name>